<dbReference type="AlphaFoldDB" id="A0A818Q991"/>
<feature type="compositionally biased region" description="Low complexity" evidence="3">
    <location>
        <begin position="713"/>
        <end position="725"/>
    </location>
</feature>
<feature type="region of interest" description="Disordered" evidence="3">
    <location>
        <begin position="626"/>
        <end position="655"/>
    </location>
</feature>
<evidence type="ECO:0008006" key="6">
    <source>
        <dbReference type="Google" id="ProtNLM"/>
    </source>
</evidence>
<accession>A0A818Q991</accession>
<dbReference type="InterPro" id="IPR001611">
    <property type="entry name" value="Leu-rich_rpt"/>
</dbReference>
<name>A0A818Q991_9BILA</name>
<proteinExistence type="predicted"/>
<feature type="compositionally biased region" description="Polar residues" evidence="3">
    <location>
        <begin position="1"/>
        <end position="13"/>
    </location>
</feature>
<protein>
    <recommendedName>
        <fullName evidence="6">Protein phosphatase 1 regulatory subunit 37-like</fullName>
    </recommendedName>
</protein>
<evidence type="ECO:0000313" key="4">
    <source>
        <dbReference type="EMBL" id="CAF3634625.1"/>
    </source>
</evidence>
<dbReference type="SMART" id="SM00368">
    <property type="entry name" value="LRR_RI"/>
    <property type="match status" value="5"/>
</dbReference>
<organism evidence="4 5">
    <name type="scientific">Rotaria sordida</name>
    <dbReference type="NCBI Taxonomy" id="392033"/>
    <lineage>
        <taxon>Eukaryota</taxon>
        <taxon>Metazoa</taxon>
        <taxon>Spiralia</taxon>
        <taxon>Gnathifera</taxon>
        <taxon>Rotifera</taxon>
        <taxon>Eurotatoria</taxon>
        <taxon>Bdelloidea</taxon>
        <taxon>Philodinida</taxon>
        <taxon>Philodinidae</taxon>
        <taxon>Rotaria</taxon>
    </lineage>
</organism>
<dbReference type="InterPro" id="IPR052201">
    <property type="entry name" value="LRR-containing_regulator"/>
</dbReference>
<dbReference type="PANTHER" id="PTHR24111:SF0">
    <property type="entry name" value="LEUCINE-RICH REPEAT-CONTAINING PROTEIN"/>
    <property type="match status" value="1"/>
</dbReference>
<feature type="compositionally biased region" description="Polar residues" evidence="3">
    <location>
        <begin position="36"/>
        <end position="49"/>
    </location>
</feature>
<feature type="coiled-coil region" evidence="2">
    <location>
        <begin position="537"/>
        <end position="568"/>
    </location>
</feature>
<dbReference type="PANTHER" id="PTHR24111">
    <property type="entry name" value="LEUCINE-RICH REPEAT-CONTAINING PROTEIN 34"/>
    <property type="match status" value="1"/>
</dbReference>
<evidence type="ECO:0000256" key="1">
    <source>
        <dbReference type="ARBA" id="ARBA00022737"/>
    </source>
</evidence>
<comment type="caution">
    <text evidence="4">The sequence shown here is derived from an EMBL/GenBank/DDBJ whole genome shotgun (WGS) entry which is preliminary data.</text>
</comment>
<feature type="compositionally biased region" description="Basic and acidic residues" evidence="3">
    <location>
        <begin position="781"/>
        <end position="790"/>
    </location>
</feature>
<evidence type="ECO:0000256" key="3">
    <source>
        <dbReference type="SAM" id="MobiDB-lite"/>
    </source>
</evidence>
<dbReference type="EMBL" id="CAJOBE010000397">
    <property type="protein sequence ID" value="CAF3634625.1"/>
    <property type="molecule type" value="Genomic_DNA"/>
</dbReference>
<evidence type="ECO:0000313" key="5">
    <source>
        <dbReference type="Proteomes" id="UP000663874"/>
    </source>
</evidence>
<feature type="region of interest" description="Disordered" evidence="3">
    <location>
        <begin position="710"/>
        <end position="735"/>
    </location>
</feature>
<dbReference type="Pfam" id="PF13516">
    <property type="entry name" value="LRR_6"/>
    <property type="match status" value="2"/>
</dbReference>
<sequence>MSTQNESNNSSLPSLHVIKSDETELPSIHHDEIEMSSINGSKTEQSTPNDIDEKPITTASHSRRVHFPTDDTQLRLVSYSPEPFSNQPLLSLGVILQRYRGACQRLQLRPLNCLLDQLKTMDDGRKSYYDRLDCLKIVNEKIDLKQIDAIEEILSHCRFHTLNFELSIIDDLALAQLFEVIEYYESCTHINLSNIRSIGLQGYQALTKYLRKTNSLERLDMNLTRFDDNNILGFTRSLRLSSTLYELHVESCQLTGKILQKFIQNLRSCTCLRELYLCDNRLQIQDSLLINELIRTCGQFLFLLDLRSNALQDTGISHLASQLSQYDENHTNESSLHKISFQANQLTQQGVGFLAKSLLHNRTIRSLNLSQNNITNEGLFLLRDALLTNRTVNELILRNCHLTDQAAIALAEFIAESSIIQYIDLRENNIQASGVCGMAIAMKNNKSLLKLDFDPIVSTPTNLGFLSNNNNNNNINQTTNMNSLLSIANFRRMTTGLSSFTSSTPFQSNRSGGGTRELLEQKARWMNDIAAICQRNILIYEENLRLEEEEEQQQQRALTKELNETNQKNSVITKPDDIELKEQILNTNQSKDNTPSITIDNEHSMLTSQNNNQELDQSIDTSSKDINEVEQSQNKSFDDNEGYEDSFDIPNNDDNRVEQPIVIPLENNDKIKQSLDISGNNDTDIEQSIATPINDNYEVKQLTTDLVDDNQEQSESNIISQNSIITGSPSTSDLTDDIHNDDKRKFRHSDSLRLLRKKVKNENDDTSDDESQLSPLSSSIEKQEQMVDDN</sequence>
<feature type="region of interest" description="Disordered" evidence="3">
    <location>
        <begin position="757"/>
        <end position="790"/>
    </location>
</feature>
<dbReference type="InterPro" id="IPR032675">
    <property type="entry name" value="LRR_dom_sf"/>
</dbReference>
<dbReference type="Proteomes" id="UP000663874">
    <property type="component" value="Unassembled WGS sequence"/>
</dbReference>
<evidence type="ECO:0000256" key="2">
    <source>
        <dbReference type="SAM" id="Coils"/>
    </source>
</evidence>
<keyword evidence="2" id="KW-0175">Coiled coil</keyword>
<feature type="compositionally biased region" description="Basic and acidic residues" evidence="3">
    <location>
        <begin position="18"/>
        <end position="33"/>
    </location>
</feature>
<gene>
    <name evidence="4" type="ORF">FNK824_LOCUS5105</name>
</gene>
<dbReference type="SUPFAM" id="SSF52047">
    <property type="entry name" value="RNI-like"/>
    <property type="match status" value="1"/>
</dbReference>
<feature type="region of interest" description="Disordered" evidence="3">
    <location>
        <begin position="1"/>
        <end position="62"/>
    </location>
</feature>
<reference evidence="4" key="1">
    <citation type="submission" date="2021-02" db="EMBL/GenBank/DDBJ databases">
        <authorList>
            <person name="Nowell W R."/>
        </authorList>
    </citation>
    <scope>NUCLEOTIDE SEQUENCE</scope>
</reference>
<dbReference type="Gene3D" id="3.80.10.10">
    <property type="entry name" value="Ribonuclease Inhibitor"/>
    <property type="match status" value="1"/>
</dbReference>
<keyword evidence="1" id="KW-0677">Repeat</keyword>